<keyword evidence="9" id="KW-0460">Magnesium</keyword>
<evidence type="ECO:0000256" key="9">
    <source>
        <dbReference type="ARBA" id="ARBA00022842"/>
    </source>
</evidence>
<evidence type="ECO:0000256" key="3">
    <source>
        <dbReference type="ARBA" id="ARBA00022527"/>
    </source>
</evidence>
<protein>
    <recommendedName>
        <fullName evidence="2">non-specific serine/threonine protein kinase</fullName>
        <ecNumber evidence="2">2.7.11.1</ecNumber>
    </recommendedName>
</protein>
<comment type="catalytic activity">
    <reaction evidence="10">
        <text>L-threonyl-[protein] + ATP = O-phospho-L-threonyl-[protein] + ADP + H(+)</text>
        <dbReference type="Rhea" id="RHEA:46608"/>
        <dbReference type="Rhea" id="RHEA-COMP:11060"/>
        <dbReference type="Rhea" id="RHEA-COMP:11605"/>
        <dbReference type="ChEBI" id="CHEBI:15378"/>
        <dbReference type="ChEBI" id="CHEBI:30013"/>
        <dbReference type="ChEBI" id="CHEBI:30616"/>
        <dbReference type="ChEBI" id="CHEBI:61977"/>
        <dbReference type="ChEBI" id="CHEBI:456216"/>
        <dbReference type="EC" id="2.7.11.1"/>
    </reaction>
</comment>
<dbReference type="SMART" id="SM00090">
    <property type="entry name" value="RIO"/>
    <property type="match status" value="1"/>
</dbReference>
<evidence type="ECO:0000256" key="1">
    <source>
        <dbReference type="ARBA" id="ARBA00009196"/>
    </source>
</evidence>
<name>A0A2U9IWR9_9CREN</name>
<dbReference type="STRING" id="1293036.GCA_001315825_02346"/>
<dbReference type="OrthoDB" id="31344at2157"/>
<dbReference type="InterPro" id="IPR018935">
    <property type="entry name" value="RIO_kinase_CS"/>
</dbReference>
<dbReference type="AlphaFoldDB" id="A0A2U9IWR9"/>
<dbReference type="PANTHER" id="PTHR45723">
    <property type="entry name" value="SERINE/THREONINE-PROTEIN KINASE RIO1"/>
    <property type="match status" value="1"/>
</dbReference>
<dbReference type="CDD" id="cd05145">
    <property type="entry name" value="RIO1_like"/>
    <property type="match status" value="1"/>
</dbReference>
<evidence type="ECO:0000256" key="11">
    <source>
        <dbReference type="ARBA" id="ARBA00048679"/>
    </source>
</evidence>
<dbReference type="Pfam" id="PF01163">
    <property type="entry name" value="RIO1"/>
    <property type="match status" value="1"/>
</dbReference>
<feature type="domain" description="Protein kinase" evidence="12">
    <location>
        <begin position="7"/>
        <end position="214"/>
    </location>
</feature>
<dbReference type="EC" id="2.7.11.1" evidence="2"/>
<dbReference type="InterPro" id="IPR000687">
    <property type="entry name" value="RIO_kinase"/>
</dbReference>
<evidence type="ECO:0000259" key="12">
    <source>
        <dbReference type="PROSITE" id="PS50011"/>
    </source>
</evidence>
<keyword evidence="3" id="KW-0723">Serine/threonine-protein kinase</keyword>
<sequence>MRKLNIESVLGAIASGKEARIYPAKLRDGKFIALKIYYTSTASHKRALRRYVSLDKSADIRFTSTKELIYGWARKEFGNLNRMFQAGVRVPKPYLVIKNVLAMEFIGDEFNKAPLLVDVQEVTNEMYQDLISQIRTLVTIARLVHGDLSEYNIMVKDEVPYIIDVGQATPLDEEGASELLIRDLYNLTRFFSSRGIEVIPVEELLSSLTSSTLG</sequence>
<keyword evidence="4" id="KW-0808">Transferase</keyword>
<dbReference type="InterPro" id="IPR051272">
    <property type="entry name" value="RIO-type_Ser/Thr_kinase"/>
</dbReference>
<accession>A0A2U9IWR9</accession>
<comment type="similarity">
    <text evidence="1">Belongs to the protein kinase superfamily. RIO-type Ser/Thr kinase family.</text>
</comment>
<gene>
    <name evidence="13" type="ORF">DFR87_03010</name>
</gene>
<evidence type="ECO:0000256" key="10">
    <source>
        <dbReference type="ARBA" id="ARBA00047899"/>
    </source>
</evidence>
<dbReference type="Gene3D" id="3.30.200.20">
    <property type="entry name" value="Phosphorylase Kinase, domain 1"/>
    <property type="match status" value="1"/>
</dbReference>
<evidence type="ECO:0000313" key="14">
    <source>
        <dbReference type="Proteomes" id="UP000247586"/>
    </source>
</evidence>
<dbReference type="EMBL" id="CP029287">
    <property type="protein sequence ID" value="AWS00510.1"/>
    <property type="molecule type" value="Genomic_DNA"/>
</dbReference>
<comment type="catalytic activity">
    <reaction evidence="11">
        <text>L-seryl-[protein] + ATP = O-phospho-L-seryl-[protein] + ADP + H(+)</text>
        <dbReference type="Rhea" id="RHEA:17989"/>
        <dbReference type="Rhea" id="RHEA-COMP:9863"/>
        <dbReference type="Rhea" id="RHEA-COMP:11604"/>
        <dbReference type="ChEBI" id="CHEBI:15378"/>
        <dbReference type="ChEBI" id="CHEBI:29999"/>
        <dbReference type="ChEBI" id="CHEBI:30616"/>
        <dbReference type="ChEBI" id="CHEBI:83421"/>
        <dbReference type="ChEBI" id="CHEBI:456216"/>
        <dbReference type="EC" id="2.7.11.1"/>
    </reaction>
</comment>
<evidence type="ECO:0000256" key="7">
    <source>
        <dbReference type="ARBA" id="ARBA00022777"/>
    </source>
</evidence>
<dbReference type="InterPro" id="IPR000719">
    <property type="entry name" value="Prot_kinase_dom"/>
</dbReference>
<dbReference type="InterPro" id="IPR018934">
    <property type="entry name" value="RIO_dom"/>
</dbReference>
<organism evidence="13 14">
    <name type="scientific">Metallosphaera hakonensis JCM 8857 = DSM 7519</name>
    <dbReference type="NCBI Taxonomy" id="1293036"/>
    <lineage>
        <taxon>Archaea</taxon>
        <taxon>Thermoproteota</taxon>
        <taxon>Thermoprotei</taxon>
        <taxon>Sulfolobales</taxon>
        <taxon>Sulfolobaceae</taxon>
        <taxon>Metallosphaera</taxon>
    </lineage>
</organism>
<evidence type="ECO:0000256" key="4">
    <source>
        <dbReference type="ARBA" id="ARBA00022679"/>
    </source>
</evidence>
<evidence type="ECO:0000256" key="5">
    <source>
        <dbReference type="ARBA" id="ARBA00022723"/>
    </source>
</evidence>
<dbReference type="Proteomes" id="UP000247586">
    <property type="component" value="Chromosome"/>
</dbReference>
<keyword evidence="5" id="KW-0479">Metal-binding</keyword>
<dbReference type="GO" id="GO:0005524">
    <property type="term" value="F:ATP binding"/>
    <property type="evidence" value="ECO:0007669"/>
    <property type="project" value="UniProtKB-KW"/>
</dbReference>
<evidence type="ECO:0000313" key="13">
    <source>
        <dbReference type="EMBL" id="AWS00510.1"/>
    </source>
</evidence>
<keyword evidence="8" id="KW-0067">ATP-binding</keyword>
<dbReference type="PROSITE" id="PS01245">
    <property type="entry name" value="RIO1"/>
    <property type="match status" value="1"/>
</dbReference>
<dbReference type="KEGG" id="mhk:DFR87_03010"/>
<keyword evidence="7 13" id="KW-0418">Kinase</keyword>
<dbReference type="GO" id="GO:0004674">
    <property type="term" value="F:protein serine/threonine kinase activity"/>
    <property type="evidence" value="ECO:0007669"/>
    <property type="project" value="UniProtKB-KW"/>
</dbReference>
<proteinExistence type="inferred from homology"/>
<keyword evidence="6" id="KW-0547">Nucleotide-binding</keyword>
<dbReference type="GO" id="GO:0046872">
    <property type="term" value="F:metal ion binding"/>
    <property type="evidence" value="ECO:0007669"/>
    <property type="project" value="UniProtKB-KW"/>
</dbReference>
<evidence type="ECO:0000256" key="2">
    <source>
        <dbReference type="ARBA" id="ARBA00012513"/>
    </source>
</evidence>
<dbReference type="Gene3D" id="1.10.510.10">
    <property type="entry name" value="Transferase(Phosphotransferase) domain 1"/>
    <property type="match status" value="1"/>
</dbReference>
<dbReference type="SUPFAM" id="SSF56112">
    <property type="entry name" value="Protein kinase-like (PK-like)"/>
    <property type="match status" value="1"/>
</dbReference>
<evidence type="ECO:0000256" key="6">
    <source>
        <dbReference type="ARBA" id="ARBA00022741"/>
    </source>
</evidence>
<evidence type="ECO:0000256" key="8">
    <source>
        <dbReference type="ARBA" id="ARBA00022840"/>
    </source>
</evidence>
<dbReference type="PROSITE" id="PS50011">
    <property type="entry name" value="PROTEIN_KINASE_DOM"/>
    <property type="match status" value="1"/>
</dbReference>
<dbReference type="InterPro" id="IPR011009">
    <property type="entry name" value="Kinase-like_dom_sf"/>
</dbReference>
<reference evidence="13" key="1">
    <citation type="submission" date="2018-05" db="EMBL/GenBank/DDBJ databases">
        <title>Complete Genome Sequences of Extremely Thermoacidophilic, Metal-Mobilizing Type-Strain Members of the Archaeal Family Sulfolobaceae: Acidianus brierleyi DSM-1651T, Acidianus sulfidivorans DSM-18786T, Metallosphaera hakonensis DSM-7519T, and Metallosphaera prunae DSM-10039T.</title>
        <authorList>
            <person name="Counts J.A."/>
            <person name="Kelly R.M."/>
        </authorList>
    </citation>
    <scope>NUCLEOTIDE SEQUENCE [LARGE SCALE GENOMIC DNA]</scope>
    <source>
        <strain evidence="13">HO1-1</strain>
    </source>
</reference>
<keyword evidence="14" id="KW-1185">Reference proteome</keyword>